<evidence type="ECO:0000313" key="1">
    <source>
        <dbReference type="EMBL" id="KAL0410630.1"/>
    </source>
</evidence>
<name>A0AAW2U084_9LAMI</name>
<accession>A0AAW2U084</accession>
<gene>
    <name evidence="1" type="ORF">Slati_3652700</name>
</gene>
<sequence length="102" mass="11220">MIANTAVAAKVVALVTGTAKDMGVSLKMAKKVAEAERLIRKGTVYCQIKRRLNHFLSVFVRGVDLRAWSHMTAPLRMRAFVAPQTRPTATIFSTSFTTISLP</sequence>
<organism evidence="1">
    <name type="scientific">Sesamum latifolium</name>
    <dbReference type="NCBI Taxonomy" id="2727402"/>
    <lineage>
        <taxon>Eukaryota</taxon>
        <taxon>Viridiplantae</taxon>
        <taxon>Streptophyta</taxon>
        <taxon>Embryophyta</taxon>
        <taxon>Tracheophyta</taxon>
        <taxon>Spermatophyta</taxon>
        <taxon>Magnoliopsida</taxon>
        <taxon>eudicotyledons</taxon>
        <taxon>Gunneridae</taxon>
        <taxon>Pentapetalae</taxon>
        <taxon>asterids</taxon>
        <taxon>lamiids</taxon>
        <taxon>Lamiales</taxon>
        <taxon>Pedaliaceae</taxon>
        <taxon>Sesamum</taxon>
    </lineage>
</organism>
<proteinExistence type="predicted"/>
<reference evidence="1" key="1">
    <citation type="submission" date="2020-06" db="EMBL/GenBank/DDBJ databases">
        <authorList>
            <person name="Li T."/>
            <person name="Hu X."/>
            <person name="Zhang T."/>
            <person name="Song X."/>
            <person name="Zhang H."/>
            <person name="Dai N."/>
            <person name="Sheng W."/>
            <person name="Hou X."/>
            <person name="Wei L."/>
        </authorList>
    </citation>
    <scope>NUCLEOTIDE SEQUENCE</scope>
    <source>
        <strain evidence="1">KEN1</strain>
        <tissue evidence="1">Leaf</tissue>
    </source>
</reference>
<reference evidence="1" key="2">
    <citation type="journal article" date="2024" name="Plant">
        <title>Genomic evolution and insights into agronomic trait innovations of Sesamum species.</title>
        <authorList>
            <person name="Miao H."/>
            <person name="Wang L."/>
            <person name="Qu L."/>
            <person name="Liu H."/>
            <person name="Sun Y."/>
            <person name="Le M."/>
            <person name="Wang Q."/>
            <person name="Wei S."/>
            <person name="Zheng Y."/>
            <person name="Lin W."/>
            <person name="Duan Y."/>
            <person name="Cao H."/>
            <person name="Xiong S."/>
            <person name="Wang X."/>
            <person name="Wei L."/>
            <person name="Li C."/>
            <person name="Ma Q."/>
            <person name="Ju M."/>
            <person name="Zhao R."/>
            <person name="Li G."/>
            <person name="Mu C."/>
            <person name="Tian Q."/>
            <person name="Mei H."/>
            <person name="Zhang T."/>
            <person name="Gao T."/>
            <person name="Zhang H."/>
        </authorList>
    </citation>
    <scope>NUCLEOTIDE SEQUENCE</scope>
    <source>
        <strain evidence="1">KEN1</strain>
    </source>
</reference>
<dbReference type="AlphaFoldDB" id="A0AAW2U084"/>
<dbReference type="EMBL" id="JACGWN010000013">
    <property type="protein sequence ID" value="KAL0410630.1"/>
    <property type="molecule type" value="Genomic_DNA"/>
</dbReference>
<comment type="caution">
    <text evidence="1">The sequence shown here is derived from an EMBL/GenBank/DDBJ whole genome shotgun (WGS) entry which is preliminary data.</text>
</comment>
<protein>
    <submittedName>
        <fullName evidence="1">Uncharacterized protein</fullName>
    </submittedName>
</protein>